<feature type="compositionally biased region" description="Acidic residues" evidence="1">
    <location>
        <begin position="90"/>
        <end position="113"/>
    </location>
</feature>
<feature type="compositionally biased region" description="Acidic residues" evidence="1">
    <location>
        <begin position="141"/>
        <end position="154"/>
    </location>
</feature>
<reference evidence="3" key="1">
    <citation type="journal article" date="2010" name="Nat. Biotechnol.">
        <title>Draft genome sequence of the oilseed species Ricinus communis.</title>
        <authorList>
            <person name="Chan A.P."/>
            <person name="Crabtree J."/>
            <person name="Zhao Q."/>
            <person name="Lorenzi H."/>
            <person name="Orvis J."/>
            <person name="Puiu D."/>
            <person name="Melake-Berhan A."/>
            <person name="Jones K.M."/>
            <person name="Redman J."/>
            <person name="Chen G."/>
            <person name="Cahoon E.B."/>
            <person name="Gedil M."/>
            <person name="Stanke M."/>
            <person name="Haas B.J."/>
            <person name="Wortman J.R."/>
            <person name="Fraser-Liggett C.M."/>
            <person name="Ravel J."/>
            <person name="Rabinowicz P.D."/>
        </authorList>
    </citation>
    <scope>NUCLEOTIDE SEQUENCE [LARGE SCALE GENOMIC DNA]</scope>
    <source>
        <strain evidence="3">cv. Hale</strain>
    </source>
</reference>
<name>B9RYK9_RICCO</name>
<keyword evidence="3" id="KW-1185">Reference proteome</keyword>
<protein>
    <submittedName>
        <fullName evidence="2">Prostatic spermine-binding protein, putative</fullName>
    </submittedName>
</protein>
<evidence type="ECO:0000256" key="1">
    <source>
        <dbReference type="SAM" id="MobiDB-lite"/>
    </source>
</evidence>
<feature type="compositionally biased region" description="Basic and acidic residues" evidence="1">
    <location>
        <begin position="114"/>
        <end position="140"/>
    </location>
</feature>
<evidence type="ECO:0000313" key="2">
    <source>
        <dbReference type="EMBL" id="EEF43546.1"/>
    </source>
</evidence>
<gene>
    <name evidence="2" type="ORF">RCOM_1129640</name>
</gene>
<dbReference type="InParanoid" id="B9RYK9"/>
<proteinExistence type="predicted"/>
<feature type="region of interest" description="Disordered" evidence="1">
    <location>
        <begin position="86"/>
        <end position="194"/>
    </location>
</feature>
<dbReference type="EMBL" id="EQ973831">
    <property type="protein sequence ID" value="EEF43546.1"/>
    <property type="molecule type" value="Genomic_DNA"/>
</dbReference>
<dbReference type="AlphaFoldDB" id="B9RYK9"/>
<accession>B9RYK9</accession>
<evidence type="ECO:0000313" key="3">
    <source>
        <dbReference type="Proteomes" id="UP000008311"/>
    </source>
</evidence>
<feature type="compositionally biased region" description="Acidic residues" evidence="1">
    <location>
        <begin position="183"/>
        <end position="194"/>
    </location>
</feature>
<dbReference type="Proteomes" id="UP000008311">
    <property type="component" value="Unassembled WGS sequence"/>
</dbReference>
<organism evidence="2 3">
    <name type="scientific">Ricinus communis</name>
    <name type="common">Castor bean</name>
    <dbReference type="NCBI Taxonomy" id="3988"/>
    <lineage>
        <taxon>Eukaryota</taxon>
        <taxon>Viridiplantae</taxon>
        <taxon>Streptophyta</taxon>
        <taxon>Embryophyta</taxon>
        <taxon>Tracheophyta</taxon>
        <taxon>Spermatophyta</taxon>
        <taxon>Magnoliopsida</taxon>
        <taxon>eudicotyledons</taxon>
        <taxon>Gunneridae</taxon>
        <taxon>Pentapetalae</taxon>
        <taxon>rosids</taxon>
        <taxon>fabids</taxon>
        <taxon>Malpighiales</taxon>
        <taxon>Euphorbiaceae</taxon>
        <taxon>Acalyphoideae</taxon>
        <taxon>Acalypheae</taxon>
        <taxon>Ricinus</taxon>
    </lineage>
</organism>
<sequence length="194" mass="21459">MLLLKLQGGCYGASTLSFSSTYFQTRDGQFGDKNVGNCVDADDDGKNSKEKDNENTIVYGSKNVGGVGIIIEVDDEKVYECRVERRKQDDVEDLNQNDDDDNHEANEVEDDGDEDKKKNNDDGDEQVKDDDSNEEKKNDDNNDDDNEEDEEAENGPDKDNIILNEGNVGVENIENSSGSGDKGDEEEVEGECVV</sequence>
<feature type="compositionally biased region" description="Low complexity" evidence="1">
    <location>
        <begin position="164"/>
        <end position="179"/>
    </location>
</feature>